<protein>
    <submittedName>
        <fullName evidence="10">Nuclear envelope integral membrane protein 2</fullName>
    </submittedName>
</protein>
<keyword evidence="4" id="KW-0732">Signal</keyword>
<evidence type="ECO:0000313" key="11">
    <source>
        <dbReference type="Proteomes" id="UP000472274"/>
    </source>
</evidence>
<keyword evidence="3 9" id="KW-0812">Transmembrane</keyword>
<keyword evidence="11" id="KW-1185">Reference proteome</keyword>
<name>A0A674IAU6_9SAUR</name>
<dbReference type="Ensembl" id="ENSTMTT00000006737.1">
    <property type="protein sequence ID" value="ENSTMTP00000006526.1"/>
    <property type="gene ID" value="ENSTMTG00000004757.1"/>
</dbReference>
<evidence type="ECO:0000256" key="8">
    <source>
        <dbReference type="SAM" id="MobiDB-lite"/>
    </source>
</evidence>
<dbReference type="Proteomes" id="UP000472274">
    <property type="component" value="Unplaced"/>
</dbReference>
<evidence type="ECO:0000256" key="2">
    <source>
        <dbReference type="ARBA" id="ARBA00005748"/>
    </source>
</evidence>
<evidence type="ECO:0000256" key="5">
    <source>
        <dbReference type="ARBA" id="ARBA00022989"/>
    </source>
</evidence>
<gene>
    <name evidence="10" type="primary">NEMP2</name>
</gene>
<keyword evidence="5 9" id="KW-1133">Transmembrane helix</keyword>
<evidence type="ECO:0000256" key="4">
    <source>
        <dbReference type="ARBA" id="ARBA00022729"/>
    </source>
</evidence>
<dbReference type="InParanoid" id="A0A674IAU6"/>
<feature type="region of interest" description="Disordered" evidence="8">
    <location>
        <begin position="421"/>
        <end position="457"/>
    </location>
</feature>
<evidence type="ECO:0000256" key="7">
    <source>
        <dbReference type="ARBA" id="ARBA00023242"/>
    </source>
</evidence>
<reference evidence="10" key="1">
    <citation type="submission" date="2025-08" db="UniProtKB">
        <authorList>
            <consortium name="Ensembl"/>
        </authorList>
    </citation>
    <scope>IDENTIFICATION</scope>
</reference>
<proteinExistence type="inferred from homology"/>
<keyword evidence="6 9" id="KW-0472">Membrane</keyword>
<sequence>MGSGIYSSAGSRQTPFPCELRANTFSLFIGLQVKDKNCSHLKEMDVIQKPDADCYCYMQNGTMHLKYIWSALQVKINSTEMFKFVPITAESNCHNSETIFAFFKCIGQIIWQSEASKETVININQYGENMCFTVQPYKKVPYTVSVQRNMVDRKLILLFVAGVFLFHFANTLSRSAMFYYSAGVALGVLATLVFLLLTLKRFIPKHSTFGILMSGGWMSSLYFIYCLKGEMKWLWSEYRNYLLGYFLTVGFISFVVCYKHGPLTNERSITLLTWTLQLIAFVLIYFGVTIPQVAYAVIAIILCSKGLCYPLGMVCFVGRKIKNFFKSKKLVFRLLTEEEYREQGETETVKALDELRSFCRSPDFSSWLAVSKLQSPKKFANFILGSPHVSPAEVNAYDELYGIGGSFLEQQLFSIEPEPQQNQLANSIQEDDYEDDDEMQEQNESENVSYSNSIGLF</sequence>
<feature type="transmembrane region" description="Helical" evidence="9">
    <location>
        <begin position="178"/>
        <end position="197"/>
    </location>
</feature>
<accession>A0A674IAU6</accession>
<evidence type="ECO:0000313" key="10">
    <source>
        <dbReference type="Ensembl" id="ENSTMTP00000006526.1"/>
    </source>
</evidence>
<feature type="compositionally biased region" description="Polar residues" evidence="8">
    <location>
        <begin position="447"/>
        <end position="457"/>
    </location>
</feature>
<evidence type="ECO:0000256" key="1">
    <source>
        <dbReference type="ARBA" id="ARBA00004575"/>
    </source>
</evidence>
<evidence type="ECO:0000256" key="3">
    <source>
        <dbReference type="ARBA" id="ARBA00022692"/>
    </source>
</evidence>
<dbReference type="Pfam" id="PF10225">
    <property type="entry name" value="NEMP"/>
    <property type="match status" value="1"/>
</dbReference>
<dbReference type="FunCoup" id="A0A674IAU6">
    <property type="interactions" value="301"/>
</dbReference>
<comment type="similarity">
    <text evidence="2">Belongs to the NEMP family.</text>
</comment>
<evidence type="ECO:0000256" key="6">
    <source>
        <dbReference type="ARBA" id="ARBA00023136"/>
    </source>
</evidence>
<dbReference type="PANTHER" id="PTHR13598">
    <property type="entry name" value="AT07567P-RELATED"/>
    <property type="match status" value="1"/>
</dbReference>
<dbReference type="PANTHER" id="PTHR13598:SF3">
    <property type="entry name" value="NUCLEAR ENVELOPE INTEGRAL MEMBRANE PROTEIN 2"/>
    <property type="match status" value="1"/>
</dbReference>
<feature type="transmembrane region" description="Helical" evidence="9">
    <location>
        <begin position="269"/>
        <end position="288"/>
    </location>
</feature>
<evidence type="ECO:0000256" key="9">
    <source>
        <dbReference type="SAM" id="Phobius"/>
    </source>
</evidence>
<feature type="transmembrane region" description="Helical" evidence="9">
    <location>
        <begin position="209"/>
        <end position="226"/>
    </location>
</feature>
<dbReference type="GeneTree" id="ENSGT00390000002174"/>
<feature type="compositionally biased region" description="Acidic residues" evidence="8">
    <location>
        <begin position="429"/>
        <end position="444"/>
    </location>
</feature>
<feature type="transmembrane region" description="Helical" evidence="9">
    <location>
        <begin position="294"/>
        <end position="318"/>
    </location>
</feature>
<dbReference type="GO" id="GO:0005637">
    <property type="term" value="C:nuclear inner membrane"/>
    <property type="evidence" value="ECO:0007669"/>
    <property type="project" value="UniProtKB-SubCell"/>
</dbReference>
<keyword evidence="7" id="KW-0539">Nucleus</keyword>
<reference evidence="10" key="2">
    <citation type="submission" date="2025-09" db="UniProtKB">
        <authorList>
            <consortium name="Ensembl"/>
        </authorList>
    </citation>
    <scope>IDENTIFICATION</scope>
</reference>
<feature type="transmembrane region" description="Helical" evidence="9">
    <location>
        <begin position="155"/>
        <end position="172"/>
    </location>
</feature>
<feature type="transmembrane region" description="Helical" evidence="9">
    <location>
        <begin position="238"/>
        <end position="257"/>
    </location>
</feature>
<dbReference type="AlphaFoldDB" id="A0A674IAU6"/>
<dbReference type="InterPro" id="IPR019358">
    <property type="entry name" value="NEMP_fam"/>
</dbReference>
<comment type="subcellular location">
    <subcellularLocation>
        <location evidence="1">Nucleus inner membrane</location>
        <topology evidence="1">Multi-pass membrane protein</topology>
        <orientation evidence="1">Nucleoplasmic side</orientation>
    </subcellularLocation>
</comment>
<organism evidence="10 11">
    <name type="scientific">Terrapene triunguis</name>
    <name type="common">Three-toed box turtle</name>
    <dbReference type="NCBI Taxonomy" id="2587831"/>
    <lineage>
        <taxon>Eukaryota</taxon>
        <taxon>Metazoa</taxon>
        <taxon>Chordata</taxon>
        <taxon>Craniata</taxon>
        <taxon>Vertebrata</taxon>
        <taxon>Euteleostomi</taxon>
        <taxon>Archelosauria</taxon>
        <taxon>Testudinata</taxon>
        <taxon>Testudines</taxon>
        <taxon>Cryptodira</taxon>
        <taxon>Durocryptodira</taxon>
        <taxon>Testudinoidea</taxon>
        <taxon>Emydidae</taxon>
        <taxon>Terrapene</taxon>
    </lineage>
</organism>